<accession>A0ACC5U948</accession>
<protein>
    <submittedName>
        <fullName evidence="1">Nucleotidyltransferase domain-containing protein</fullName>
    </submittedName>
</protein>
<sequence>MLISEENKSLIDSLCEIHLVEKLYLFGSATGSQFTSTRDIDFLVKFRKIDLEKYFDNYISLKEKLKNIFNREVDLVEGQTLKNPILIKFIEKNKELIYG</sequence>
<evidence type="ECO:0000313" key="1">
    <source>
        <dbReference type="EMBL" id="MBU2950710.1"/>
    </source>
</evidence>
<evidence type="ECO:0000313" key="2">
    <source>
        <dbReference type="Proteomes" id="UP001647509"/>
    </source>
</evidence>
<organism evidence="1 2">
    <name type="scientific">Pseudotamlana agarivorans</name>
    <dbReference type="NCBI Taxonomy" id="481183"/>
    <lineage>
        <taxon>Bacteria</taxon>
        <taxon>Pseudomonadati</taxon>
        <taxon>Bacteroidota</taxon>
        <taxon>Flavobacteriia</taxon>
        <taxon>Flavobacteriales</taxon>
        <taxon>Flavobacteriaceae</taxon>
        <taxon>Pseudotamlana</taxon>
    </lineage>
</organism>
<dbReference type="EMBL" id="JAHKPD010000012">
    <property type="protein sequence ID" value="MBU2950710.1"/>
    <property type="molecule type" value="Genomic_DNA"/>
</dbReference>
<proteinExistence type="predicted"/>
<gene>
    <name evidence="1" type="ORF">KO493_08380</name>
</gene>
<dbReference type="Proteomes" id="UP001647509">
    <property type="component" value="Unassembled WGS sequence"/>
</dbReference>
<name>A0ACC5U948_9FLAO</name>
<reference evidence="1" key="1">
    <citation type="submission" date="2021-05" db="EMBL/GenBank/DDBJ databases">
        <title>Draft genomes of bacteria isolated from model marine particles.</title>
        <authorList>
            <person name="Datta M.S."/>
            <person name="Schwartzman J.A."/>
            <person name="Enke T.N."/>
            <person name="Saavedra J."/>
            <person name="Cermak N."/>
            <person name="Cordero O.X."/>
        </authorList>
    </citation>
    <scope>NUCLEOTIDE SEQUENCE</scope>
    <source>
        <strain evidence="1">I2M19</strain>
    </source>
</reference>
<comment type="caution">
    <text evidence="1">The sequence shown here is derived from an EMBL/GenBank/DDBJ whole genome shotgun (WGS) entry which is preliminary data.</text>
</comment>
<keyword evidence="2" id="KW-1185">Reference proteome</keyword>